<dbReference type="Gene3D" id="3.30.1330.30">
    <property type="match status" value="1"/>
</dbReference>
<dbReference type="InterPro" id="IPR029064">
    <property type="entry name" value="Ribosomal_eL30-like_sf"/>
</dbReference>
<dbReference type="InterPro" id="IPR029026">
    <property type="entry name" value="tRNA_m1G_MTases_N"/>
</dbReference>
<dbReference type="SUPFAM" id="SSF55315">
    <property type="entry name" value="L30e-like"/>
    <property type="match status" value="1"/>
</dbReference>
<dbReference type="GO" id="GO:0005737">
    <property type="term" value="C:cytoplasm"/>
    <property type="evidence" value="ECO:0007669"/>
    <property type="project" value="UniProtKB-ARBA"/>
</dbReference>
<dbReference type="AlphaFoldDB" id="A0AAU8HSD4"/>
<comment type="similarity">
    <text evidence="1">Belongs to the class IV-like SAM-binding methyltransferase superfamily. RNA methyltransferase TrmH family.</text>
</comment>
<evidence type="ECO:0000256" key="2">
    <source>
        <dbReference type="ARBA" id="ARBA00022603"/>
    </source>
</evidence>
<name>A0AAU8HSD4_9FIRM</name>
<keyword evidence="2 5" id="KW-0489">Methyltransferase</keyword>
<dbReference type="InterPro" id="IPR053888">
    <property type="entry name" value="MRM3-like_sub_bind"/>
</dbReference>
<dbReference type="Pfam" id="PF00588">
    <property type="entry name" value="SpoU_methylase"/>
    <property type="match status" value="1"/>
</dbReference>
<dbReference type="InterPro" id="IPR001537">
    <property type="entry name" value="SpoU_MeTrfase"/>
</dbReference>
<dbReference type="InterPro" id="IPR013123">
    <property type="entry name" value="SpoU_subst-bd"/>
</dbReference>
<dbReference type="GO" id="GO:0006396">
    <property type="term" value="P:RNA processing"/>
    <property type="evidence" value="ECO:0007669"/>
    <property type="project" value="InterPro"/>
</dbReference>
<dbReference type="Gene3D" id="3.40.1280.10">
    <property type="match status" value="1"/>
</dbReference>
<dbReference type="GO" id="GO:0032259">
    <property type="term" value="P:methylation"/>
    <property type="evidence" value="ECO:0007669"/>
    <property type="project" value="UniProtKB-KW"/>
</dbReference>
<dbReference type="PANTHER" id="PTHR43191:SF2">
    <property type="entry name" value="RRNA METHYLTRANSFERASE 3, MITOCHONDRIAL"/>
    <property type="match status" value="1"/>
</dbReference>
<dbReference type="GO" id="GO:0003723">
    <property type="term" value="F:RNA binding"/>
    <property type="evidence" value="ECO:0007669"/>
    <property type="project" value="InterPro"/>
</dbReference>
<dbReference type="GO" id="GO:0008173">
    <property type="term" value="F:RNA methyltransferase activity"/>
    <property type="evidence" value="ECO:0007669"/>
    <property type="project" value="InterPro"/>
</dbReference>
<dbReference type="InterPro" id="IPR051259">
    <property type="entry name" value="rRNA_Methyltransferase"/>
</dbReference>
<dbReference type="CDD" id="cd18095">
    <property type="entry name" value="SpoU-like_rRNA-MTase"/>
    <property type="match status" value="1"/>
</dbReference>
<sequence length="255" mass="28279">MISSKDNPLIKKILLNKKKGKKSKENFYLAEGERFVHEIAEKTPNLIEKLLLQDGMIKKYEKLLNSFSNDKIITISDNLFNTISSTDTTQGIAALVQRPDFKIEDLSKGNYIVIDRVQDPGNLGTIIRTAVASGVDGMLLLKGTVDIFNDKVLRATMGALHNIPIVYDLDLNDLKEFISNRELTLIKSDLEGEYWGDVDLPNRNYCLVVGNEANGISTSVQKMPGVSVKLPIYGEIESLNVAVAAGIMLYKLQSS</sequence>
<accession>A0AAU8HSD4</accession>
<feature type="domain" description="RNA 2-O ribose methyltransferase substrate binding" evidence="4">
    <location>
        <begin position="29"/>
        <end position="102"/>
    </location>
</feature>
<dbReference type="EMBL" id="CP159485">
    <property type="protein sequence ID" value="XCI28076.1"/>
    <property type="molecule type" value="Genomic_DNA"/>
</dbReference>
<proteinExistence type="inferred from homology"/>
<dbReference type="RefSeq" id="WP_353892653.1">
    <property type="nucleotide sequence ID" value="NZ_CP159485.1"/>
</dbReference>
<reference evidence="5" key="2">
    <citation type="submission" date="2024-06" db="EMBL/GenBank/DDBJ databases">
        <authorList>
            <person name="Petrova K.O."/>
            <person name="Toshchakov S.V."/>
            <person name="Boltjanskaja Y.V."/>
            <person name="Kevbrin V.V."/>
        </authorList>
    </citation>
    <scope>NUCLEOTIDE SEQUENCE</scope>
    <source>
        <strain evidence="5">Z-710</strain>
    </source>
</reference>
<evidence type="ECO:0000256" key="1">
    <source>
        <dbReference type="ARBA" id="ARBA00007228"/>
    </source>
</evidence>
<protein>
    <submittedName>
        <fullName evidence="5">RNA methyltransferase</fullName>
    </submittedName>
</protein>
<dbReference type="PANTHER" id="PTHR43191">
    <property type="entry name" value="RRNA METHYLTRANSFERASE 3"/>
    <property type="match status" value="1"/>
</dbReference>
<dbReference type="SUPFAM" id="SSF75217">
    <property type="entry name" value="alpha/beta knot"/>
    <property type="match status" value="1"/>
</dbReference>
<dbReference type="SMART" id="SM00967">
    <property type="entry name" value="SpoU_sub_bind"/>
    <property type="match status" value="1"/>
</dbReference>
<dbReference type="Pfam" id="PF22435">
    <property type="entry name" value="MRM3-like_sub_bind"/>
    <property type="match status" value="1"/>
</dbReference>
<reference evidence="5" key="1">
    <citation type="journal article" date="2018" name="Antonie Van Leeuwenhoek">
        <title>Proteinivorax hydrogeniformans sp. nov., an anaerobic, haloalkaliphilic bacterium fermenting proteinaceous compounds with high hydrogen production.</title>
        <authorList>
            <person name="Boltyanskaya Y."/>
            <person name="Detkova E."/>
            <person name="Pimenov N."/>
            <person name="Kevbrin V."/>
        </authorList>
    </citation>
    <scope>NUCLEOTIDE SEQUENCE</scope>
    <source>
        <strain evidence="5">Z-710</strain>
    </source>
</reference>
<evidence type="ECO:0000259" key="4">
    <source>
        <dbReference type="SMART" id="SM00967"/>
    </source>
</evidence>
<gene>
    <name evidence="5" type="ORF">PRVXH_002014</name>
</gene>
<evidence type="ECO:0000313" key="5">
    <source>
        <dbReference type="EMBL" id="XCI28076.1"/>
    </source>
</evidence>
<organism evidence="5">
    <name type="scientific">Proteinivorax hydrogeniformans</name>
    <dbReference type="NCBI Taxonomy" id="1826727"/>
    <lineage>
        <taxon>Bacteria</taxon>
        <taxon>Bacillati</taxon>
        <taxon>Bacillota</taxon>
        <taxon>Clostridia</taxon>
        <taxon>Eubacteriales</taxon>
        <taxon>Proteinivoracaceae</taxon>
        <taxon>Proteinivorax</taxon>
    </lineage>
</organism>
<evidence type="ECO:0000256" key="3">
    <source>
        <dbReference type="ARBA" id="ARBA00022679"/>
    </source>
</evidence>
<keyword evidence="3" id="KW-0808">Transferase</keyword>
<dbReference type="InterPro" id="IPR029028">
    <property type="entry name" value="Alpha/beta_knot_MTases"/>
</dbReference>